<gene>
    <name evidence="3" type="ORF">HHK36_026498</name>
</gene>
<comment type="caution">
    <text evidence="3">The sequence shown here is derived from an EMBL/GenBank/DDBJ whole genome shotgun (WGS) entry which is preliminary data.</text>
</comment>
<dbReference type="PANTHER" id="PTHR19424:SF0">
    <property type="entry name" value="HEAT SHOCK FACTOR BINDING PROTEIN 1"/>
    <property type="match status" value="1"/>
</dbReference>
<dbReference type="OrthoDB" id="4159489at2759"/>
<dbReference type="AlphaFoldDB" id="A0A834YFJ6"/>
<accession>A0A834YFJ6</accession>
<dbReference type="Proteomes" id="UP000655225">
    <property type="component" value="Unassembled WGS sequence"/>
</dbReference>
<dbReference type="PANTHER" id="PTHR19424">
    <property type="entry name" value="HEAT SHOCK FACTOR BINDING PROTEIN 1"/>
    <property type="match status" value="1"/>
</dbReference>
<dbReference type="GO" id="GO:0005829">
    <property type="term" value="C:cytosol"/>
    <property type="evidence" value="ECO:0007669"/>
    <property type="project" value="TreeGrafter"/>
</dbReference>
<name>A0A834YFJ6_TETSI</name>
<protein>
    <submittedName>
        <fullName evidence="3">Uncharacterized protein</fullName>
    </submittedName>
</protein>
<evidence type="ECO:0000256" key="2">
    <source>
        <dbReference type="SAM" id="MobiDB-lite"/>
    </source>
</evidence>
<dbReference type="Gene3D" id="1.20.5.430">
    <property type="match status" value="1"/>
</dbReference>
<dbReference type="EMBL" id="JABCRI010000020">
    <property type="protein sequence ID" value="KAF8387837.1"/>
    <property type="molecule type" value="Genomic_DNA"/>
</dbReference>
<comment type="similarity">
    <text evidence="1">Belongs to the HSBP1 family.</text>
</comment>
<evidence type="ECO:0000313" key="4">
    <source>
        <dbReference type="Proteomes" id="UP000655225"/>
    </source>
</evidence>
<dbReference type="GO" id="GO:0005634">
    <property type="term" value="C:nucleus"/>
    <property type="evidence" value="ECO:0007669"/>
    <property type="project" value="TreeGrafter"/>
</dbReference>
<proteinExistence type="inferred from homology"/>
<evidence type="ECO:0000313" key="3">
    <source>
        <dbReference type="EMBL" id="KAF8387837.1"/>
    </source>
</evidence>
<feature type="region of interest" description="Disordered" evidence="2">
    <location>
        <begin position="205"/>
        <end position="237"/>
    </location>
</feature>
<dbReference type="InterPro" id="IPR009643">
    <property type="entry name" value="HS1-bd"/>
</dbReference>
<organism evidence="3 4">
    <name type="scientific">Tetracentron sinense</name>
    <name type="common">Spur-leaf</name>
    <dbReference type="NCBI Taxonomy" id="13715"/>
    <lineage>
        <taxon>Eukaryota</taxon>
        <taxon>Viridiplantae</taxon>
        <taxon>Streptophyta</taxon>
        <taxon>Embryophyta</taxon>
        <taxon>Tracheophyta</taxon>
        <taxon>Spermatophyta</taxon>
        <taxon>Magnoliopsida</taxon>
        <taxon>Trochodendrales</taxon>
        <taxon>Trochodendraceae</taxon>
        <taxon>Tetracentron</taxon>
    </lineage>
</organism>
<sequence>MKAPHTLHFFITKDNSQLSFVGEDTGLLGKKTLLCIKCLDIIGKKTATVDHPHGWTKWPRKPQEGIDPNKPWKSALTLLGINVHQGEKSFLAWRNARLILIATKAAHIITYNDIHGEISHSVLILQKMETWSTFRERFKDGHDSEDPKQSTADMTIFVQNLLQQMQSRCKTRCLCFSRDLFVFSFNCDVLDEMGNRIDELEQSINELKTEMGAEGSPSPVAPSKPKPEESQPAEGSA</sequence>
<reference evidence="3 4" key="1">
    <citation type="submission" date="2020-04" db="EMBL/GenBank/DDBJ databases">
        <title>Plant Genome Project.</title>
        <authorList>
            <person name="Zhang R.-G."/>
        </authorList>
    </citation>
    <scope>NUCLEOTIDE SEQUENCE [LARGE SCALE GENOMIC DNA]</scope>
    <source>
        <strain evidence="3">YNK0</strain>
        <tissue evidence="3">Leaf</tissue>
    </source>
</reference>
<dbReference type="GO" id="GO:0003714">
    <property type="term" value="F:transcription corepressor activity"/>
    <property type="evidence" value="ECO:0007669"/>
    <property type="project" value="InterPro"/>
</dbReference>
<evidence type="ECO:0000256" key="1">
    <source>
        <dbReference type="ARBA" id="ARBA00006349"/>
    </source>
</evidence>
<keyword evidence="4" id="KW-1185">Reference proteome</keyword>
<dbReference type="GO" id="GO:0070370">
    <property type="term" value="P:cellular heat acclimation"/>
    <property type="evidence" value="ECO:0007669"/>
    <property type="project" value="TreeGrafter"/>
</dbReference>